<feature type="compositionally biased region" description="Basic and acidic residues" evidence="1">
    <location>
        <begin position="111"/>
        <end position="125"/>
    </location>
</feature>
<evidence type="ECO:0000313" key="3">
    <source>
        <dbReference type="Proteomes" id="UP000799423"/>
    </source>
</evidence>
<feature type="region of interest" description="Disordered" evidence="1">
    <location>
        <begin position="266"/>
        <end position="289"/>
    </location>
</feature>
<feature type="region of interest" description="Disordered" evidence="1">
    <location>
        <begin position="165"/>
        <end position="190"/>
    </location>
</feature>
<feature type="region of interest" description="Disordered" evidence="1">
    <location>
        <begin position="487"/>
        <end position="517"/>
    </location>
</feature>
<feature type="compositionally biased region" description="Low complexity" evidence="1">
    <location>
        <begin position="64"/>
        <end position="91"/>
    </location>
</feature>
<evidence type="ECO:0000256" key="1">
    <source>
        <dbReference type="SAM" id="MobiDB-lite"/>
    </source>
</evidence>
<reference evidence="2" key="1">
    <citation type="submission" date="2020-01" db="EMBL/GenBank/DDBJ databases">
        <authorList>
            <consortium name="DOE Joint Genome Institute"/>
            <person name="Haridas S."/>
            <person name="Albert R."/>
            <person name="Binder M."/>
            <person name="Bloem J."/>
            <person name="Labutti K."/>
            <person name="Salamov A."/>
            <person name="Andreopoulos B."/>
            <person name="Baker S.E."/>
            <person name="Barry K."/>
            <person name="Bills G."/>
            <person name="Bluhm B.H."/>
            <person name="Cannon C."/>
            <person name="Castanera R."/>
            <person name="Culley D.E."/>
            <person name="Daum C."/>
            <person name="Ezra D."/>
            <person name="Gonzalez J.B."/>
            <person name="Henrissat B."/>
            <person name="Kuo A."/>
            <person name="Liang C."/>
            <person name="Lipzen A."/>
            <person name="Lutzoni F."/>
            <person name="Magnuson J."/>
            <person name="Mondo S."/>
            <person name="Nolan M."/>
            <person name="Ohm R."/>
            <person name="Pangilinan J."/>
            <person name="Park H.-J."/>
            <person name="Ramirez L."/>
            <person name="Alfaro M."/>
            <person name="Sun H."/>
            <person name="Tritt A."/>
            <person name="Yoshinaga Y."/>
            <person name="Zwiers L.-H."/>
            <person name="Turgeon B.G."/>
            <person name="Goodwin S.B."/>
            <person name="Spatafora J.W."/>
            <person name="Crous P.W."/>
            <person name="Grigoriev I.V."/>
        </authorList>
    </citation>
    <scope>NUCLEOTIDE SEQUENCE</scope>
    <source>
        <strain evidence="2">IPT5</strain>
    </source>
</reference>
<feature type="compositionally biased region" description="Polar residues" evidence="1">
    <location>
        <begin position="171"/>
        <end position="187"/>
    </location>
</feature>
<feature type="compositionally biased region" description="Basic residues" evidence="1">
    <location>
        <begin position="508"/>
        <end position="517"/>
    </location>
</feature>
<gene>
    <name evidence="2" type="ORF">T440DRAFT_489502</name>
</gene>
<proteinExistence type="predicted"/>
<evidence type="ECO:0000313" key="2">
    <source>
        <dbReference type="EMBL" id="KAF2850664.1"/>
    </source>
</evidence>
<accession>A0A6A7B5X2</accession>
<organism evidence="2 3">
    <name type="scientific">Plenodomus tracheiphilus IPT5</name>
    <dbReference type="NCBI Taxonomy" id="1408161"/>
    <lineage>
        <taxon>Eukaryota</taxon>
        <taxon>Fungi</taxon>
        <taxon>Dikarya</taxon>
        <taxon>Ascomycota</taxon>
        <taxon>Pezizomycotina</taxon>
        <taxon>Dothideomycetes</taxon>
        <taxon>Pleosporomycetidae</taxon>
        <taxon>Pleosporales</taxon>
        <taxon>Pleosporineae</taxon>
        <taxon>Leptosphaeriaceae</taxon>
        <taxon>Plenodomus</taxon>
    </lineage>
</organism>
<feature type="region of interest" description="Disordered" evidence="1">
    <location>
        <begin position="1"/>
        <end position="138"/>
    </location>
</feature>
<dbReference type="OrthoDB" id="4117770at2759"/>
<dbReference type="EMBL" id="MU006305">
    <property type="protein sequence ID" value="KAF2850664.1"/>
    <property type="molecule type" value="Genomic_DNA"/>
</dbReference>
<protein>
    <submittedName>
        <fullName evidence="2">Uncharacterized protein</fullName>
    </submittedName>
</protein>
<name>A0A6A7B5X2_9PLEO</name>
<sequence length="517" mass="55512">MAPSVDSTALPPPARVPKLRFRNPLPSDQASLSSQQSHGTGSPSASLQSRSSTPDSNPAASSISRPSLDAASLSPPSLASTTSSAASSNESRSSKKRNKAGSVLSFLSLKEPSHSALEHYAEQQRKQAAGKASSTTLSQSTNNYANQKLPANVPKVNSKWNGVPSLKKNHCSTASASSKDNRSSVASRGSLGAHVKGISWNDSRLTVMTDGARNPPNSMVSPVASMSNMTNGSDSALTSSPLSTTLPEITYYFPDALDMSDAMPSATTITEDRPSSELAARLSDSTWETRSSMDESLDFRADSPASSTDSVDTVVRDTADNIFRRLNDQPHHNLWGDDAHAAQTPDEDYVPESHNFLFSEQRVVQTETKDSAMVESPVLSAPLVSAAIPHYAPSRPIQNFSRPTSSSGFRPPNFRSLSMSSYRRAPSASALPTLYEVSLASSTESLGTVRDNRDRDGDTYSIAPSTIAPSELSKHWYESPRERLGLGGRLKMNDVSPWDSQGETRASRVFRRRSAEV</sequence>
<keyword evidence="3" id="KW-1185">Reference proteome</keyword>
<dbReference type="Proteomes" id="UP000799423">
    <property type="component" value="Unassembled WGS sequence"/>
</dbReference>
<dbReference type="AlphaFoldDB" id="A0A6A7B5X2"/>
<feature type="compositionally biased region" description="Polar residues" evidence="1">
    <location>
        <begin position="26"/>
        <end position="63"/>
    </location>
</feature>